<gene>
    <name evidence="6" type="primary">raiA</name>
    <name evidence="4" type="synonym">hpf</name>
    <name evidence="6" type="ORF">C4520_07375</name>
</gene>
<keyword evidence="4" id="KW-0963">Cytoplasm</keyword>
<evidence type="ECO:0000256" key="4">
    <source>
        <dbReference type="HAMAP-Rule" id="MF_00839"/>
    </source>
</evidence>
<evidence type="ECO:0000313" key="7">
    <source>
        <dbReference type="Proteomes" id="UP000265882"/>
    </source>
</evidence>
<feature type="domain" description="Sigma 54 modulation/S30EA ribosomal protein C-terminal" evidence="5">
    <location>
        <begin position="135"/>
        <end position="182"/>
    </location>
</feature>
<evidence type="ECO:0000259" key="5">
    <source>
        <dbReference type="Pfam" id="PF16321"/>
    </source>
</evidence>
<evidence type="ECO:0000256" key="2">
    <source>
        <dbReference type="ARBA" id="ARBA00038695"/>
    </source>
</evidence>
<dbReference type="SUPFAM" id="SSF69754">
    <property type="entry name" value="Ribosome binding protein Y (YfiA homologue)"/>
    <property type="match status" value="1"/>
</dbReference>
<dbReference type="GO" id="GO:0022627">
    <property type="term" value="C:cytosolic small ribosomal subunit"/>
    <property type="evidence" value="ECO:0007669"/>
    <property type="project" value="TreeGrafter"/>
</dbReference>
<comment type="subcellular location">
    <subcellularLocation>
        <location evidence="4">Cytoplasm</location>
    </subcellularLocation>
</comment>
<dbReference type="NCBIfam" id="TIGR00741">
    <property type="entry name" value="yfiA"/>
    <property type="match status" value="1"/>
</dbReference>
<dbReference type="Pfam" id="PF02482">
    <property type="entry name" value="Ribosomal_S30AE"/>
    <property type="match status" value="1"/>
</dbReference>
<reference evidence="6 7" key="1">
    <citation type="journal article" date="2017" name="ISME J.">
        <title>Energy and carbon metabolisms in a deep terrestrial subsurface fluid microbial community.</title>
        <authorList>
            <person name="Momper L."/>
            <person name="Jungbluth S.P."/>
            <person name="Lee M.D."/>
            <person name="Amend J.P."/>
        </authorList>
    </citation>
    <scope>NUCLEOTIDE SEQUENCE [LARGE SCALE GENOMIC DNA]</scope>
    <source>
        <strain evidence="6">SURF_5</strain>
    </source>
</reference>
<dbReference type="Proteomes" id="UP000265882">
    <property type="component" value="Unassembled WGS sequence"/>
</dbReference>
<dbReference type="HAMAP" id="MF_00839">
    <property type="entry name" value="HPF"/>
    <property type="match status" value="1"/>
</dbReference>
<comment type="function">
    <text evidence="4">Required for dimerization of active 70S ribosomes into 100S ribosomes in stationary phase; 100S ribosomes are translationally inactive and sometimes present during exponential growth.</text>
</comment>
<dbReference type="GO" id="GO:0043024">
    <property type="term" value="F:ribosomal small subunit binding"/>
    <property type="evidence" value="ECO:0007669"/>
    <property type="project" value="TreeGrafter"/>
</dbReference>
<dbReference type="Gene3D" id="3.30.505.50">
    <property type="entry name" value="Sigma 54 modulation/S30EA ribosomal protein, C-terminal domain"/>
    <property type="match status" value="1"/>
</dbReference>
<dbReference type="AlphaFoldDB" id="A0A3A4NVE7"/>
<evidence type="ECO:0000256" key="1">
    <source>
        <dbReference type="ARBA" id="ARBA00022845"/>
    </source>
</evidence>
<evidence type="ECO:0000256" key="3">
    <source>
        <dbReference type="ARBA" id="ARBA00041148"/>
    </source>
</evidence>
<dbReference type="InterPro" id="IPR036567">
    <property type="entry name" value="RHF-like"/>
</dbReference>
<evidence type="ECO:0000313" key="6">
    <source>
        <dbReference type="EMBL" id="RJP22839.1"/>
    </source>
</evidence>
<keyword evidence="1 4" id="KW-0810">Translation regulation</keyword>
<name>A0A3A4NVE7_ABYX5</name>
<proteinExistence type="inferred from homology"/>
<dbReference type="GO" id="GO:0045900">
    <property type="term" value="P:negative regulation of translational elongation"/>
    <property type="evidence" value="ECO:0007669"/>
    <property type="project" value="TreeGrafter"/>
</dbReference>
<dbReference type="EMBL" id="QZKU01000053">
    <property type="protein sequence ID" value="RJP22839.1"/>
    <property type="molecule type" value="Genomic_DNA"/>
</dbReference>
<protein>
    <recommendedName>
        <fullName evidence="3 4">Ribosome hibernation promoting factor</fullName>
        <shortName evidence="4">HPF</shortName>
    </recommendedName>
</protein>
<dbReference type="PANTHER" id="PTHR33231:SF1">
    <property type="entry name" value="30S RIBOSOMAL PROTEIN"/>
    <property type="match status" value="1"/>
</dbReference>
<comment type="caution">
    <text evidence="6">The sequence shown here is derived from an EMBL/GenBank/DDBJ whole genome shotgun (WGS) entry which is preliminary data.</text>
</comment>
<comment type="subunit">
    <text evidence="2">Associates exclusively with 100S ribosomes, which are dimers of 70S ribosomes.</text>
</comment>
<sequence>MQLMITGRHVDITEPLRTHIEKKMQKIKAYFDRIIEVRVVLSVEKYRQFAEITILGSGIHFHSTESTEDMYASIDKALEKIERQLRRRTTKVRQSKRKKGAEPAVAAAELEEEVAEAPEQELIEQYGQYRVTVANSILPKPVSVEEAIMQLDVSDGEFLAFVNQQTDEVNVVFRKKEGGYGLLRRPF</sequence>
<dbReference type="InterPro" id="IPR050574">
    <property type="entry name" value="HPF/YfiA_ribosome-assoc"/>
</dbReference>
<comment type="similarity">
    <text evidence="4">Belongs to the HPF/YfiA ribosome-associated protein family. Long HPF subfamily.</text>
</comment>
<organism evidence="6 7">
    <name type="scientific">Abyssobacteria bacterium (strain SURF_5)</name>
    <dbReference type="NCBI Taxonomy" id="2093360"/>
    <lineage>
        <taxon>Bacteria</taxon>
        <taxon>Pseudomonadati</taxon>
        <taxon>Candidatus Hydrogenedentota</taxon>
        <taxon>Candidatus Abyssobacteria</taxon>
    </lineage>
</organism>
<dbReference type="PANTHER" id="PTHR33231">
    <property type="entry name" value="30S RIBOSOMAL PROTEIN"/>
    <property type="match status" value="1"/>
</dbReference>
<dbReference type="InterPro" id="IPR032528">
    <property type="entry name" value="Ribosom_S30AE_C"/>
</dbReference>
<dbReference type="CDD" id="cd00552">
    <property type="entry name" value="RaiA"/>
    <property type="match status" value="1"/>
</dbReference>
<dbReference type="InterPro" id="IPR003489">
    <property type="entry name" value="RHF/RaiA"/>
</dbReference>
<comment type="subunit">
    <text evidence="4">Interacts with 100S ribosomes.</text>
</comment>
<accession>A0A3A4NVE7</accession>
<dbReference type="InterPro" id="IPR034694">
    <property type="entry name" value="HPF_long/plastid"/>
</dbReference>
<dbReference type="Gene3D" id="3.30.160.100">
    <property type="entry name" value="Ribosome hibernation promotion factor-like"/>
    <property type="match status" value="1"/>
</dbReference>
<dbReference type="InterPro" id="IPR038416">
    <property type="entry name" value="Ribosom_S30AE_C_sf"/>
</dbReference>
<dbReference type="Pfam" id="PF16321">
    <property type="entry name" value="Ribosom_S30AE_C"/>
    <property type="match status" value="1"/>
</dbReference>